<evidence type="ECO:0000313" key="2">
    <source>
        <dbReference type="Proteomes" id="UP000886998"/>
    </source>
</evidence>
<dbReference type="EMBL" id="BMAV01025778">
    <property type="protein sequence ID" value="GFS44594.1"/>
    <property type="molecule type" value="Genomic_DNA"/>
</dbReference>
<gene>
    <name evidence="1" type="ORF">TNIN_325851</name>
</gene>
<comment type="caution">
    <text evidence="1">The sequence shown here is derived from an EMBL/GenBank/DDBJ whole genome shotgun (WGS) entry which is preliminary data.</text>
</comment>
<dbReference type="Proteomes" id="UP000886998">
    <property type="component" value="Unassembled WGS sequence"/>
</dbReference>
<evidence type="ECO:0000313" key="1">
    <source>
        <dbReference type="EMBL" id="GFS44594.1"/>
    </source>
</evidence>
<sequence length="98" mass="11011">MTRPTPQSSLKVGKKTICQVSGRFRSTCSHPLAIFYRLATTPTCRALGSKVIVRSGLRREESLGNWIRALIANHQYPEHHFSVSGVVTDCQNHKMDED</sequence>
<proteinExistence type="predicted"/>
<protein>
    <submittedName>
        <fullName evidence="1">Uncharacterized protein</fullName>
    </submittedName>
</protein>
<keyword evidence="2" id="KW-1185">Reference proteome</keyword>
<dbReference type="AlphaFoldDB" id="A0A8X6ME63"/>
<organism evidence="1 2">
    <name type="scientific">Trichonephila inaurata madagascariensis</name>
    <dbReference type="NCBI Taxonomy" id="2747483"/>
    <lineage>
        <taxon>Eukaryota</taxon>
        <taxon>Metazoa</taxon>
        <taxon>Ecdysozoa</taxon>
        <taxon>Arthropoda</taxon>
        <taxon>Chelicerata</taxon>
        <taxon>Arachnida</taxon>
        <taxon>Araneae</taxon>
        <taxon>Araneomorphae</taxon>
        <taxon>Entelegynae</taxon>
        <taxon>Araneoidea</taxon>
        <taxon>Nephilidae</taxon>
        <taxon>Trichonephila</taxon>
        <taxon>Trichonephila inaurata</taxon>
    </lineage>
</organism>
<reference evidence="1" key="1">
    <citation type="submission" date="2020-08" db="EMBL/GenBank/DDBJ databases">
        <title>Multicomponent nature underlies the extraordinary mechanical properties of spider dragline silk.</title>
        <authorList>
            <person name="Kono N."/>
            <person name="Nakamura H."/>
            <person name="Mori M."/>
            <person name="Yoshida Y."/>
            <person name="Ohtoshi R."/>
            <person name="Malay A.D."/>
            <person name="Moran D.A.P."/>
            <person name="Tomita M."/>
            <person name="Numata K."/>
            <person name="Arakawa K."/>
        </authorList>
    </citation>
    <scope>NUCLEOTIDE SEQUENCE</scope>
</reference>
<name>A0A8X6ME63_9ARAC</name>
<accession>A0A8X6ME63</accession>